<dbReference type="AlphaFoldDB" id="A0A8S9RSL4"/>
<reference evidence="1" key="1">
    <citation type="submission" date="2019-12" db="EMBL/GenBank/DDBJ databases">
        <title>Genome sequencing and annotation of Brassica cretica.</title>
        <authorList>
            <person name="Studholme D.J."/>
            <person name="Sarris P."/>
        </authorList>
    </citation>
    <scope>NUCLEOTIDE SEQUENCE</scope>
    <source>
        <strain evidence="1">PFS-109/04</strain>
        <tissue evidence="1">Leaf</tissue>
    </source>
</reference>
<evidence type="ECO:0000313" key="2">
    <source>
        <dbReference type="Proteomes" id="UP000712600"/>
    </source>
</evidence>
<dbReference type="Proteomes" id="UP000712600">
    <property type="component" value="Unassembled WGS sequence"/>
</dbReference>
<sequence>MSLRSDRASVSLGRYVATELSQARLALGRYVATERSSRSISGSSGKLGFSLFPYLNGNRQCEFRFPHLSGLHSLYSDLRPSARPTRSLRSDRAQAKARSLRSDRVLVPLGRYVVTEIEPKLGRYEATELKPQIRSLCSDRALPNIDTIPVHAFLSNLLMLSHEDRSELNLCFPLL</sequence>
<proteinExistence type="predicted"/>
<gene>
    <name evidence="1" type="ORF">F2Q69_00029283</name>
</gene>
<dbReference type="EMBL" id="QGKX02000088">
    <property type="protein sequence ID" value="KAF3583737.1"/>
    <property type="molecule type" value="Genomic_DNA"/>
</dbReference>
<evidence type="ECO:0000313" key="1">
    <source>
        <dbReference type="EMBL" id="KAF3583737.1"/>
    </source>
</evidence>
<comment type="caution">
    <text evidence="1">The sequence shown here is derived from an EMBL/GenBank/DDBJ whole genome shotgun (WGS) entry which is preliminary data.</text>
</comment>
<organism evidence="1 2">
    <name type="scientific">Brassica cretica</name>
    <name type="common">Mustard</name>
    <dbReference type="NCBI Taxonomy" id="69181"/>
    <lineage>
        <taxon>Eukaryota</taxon>
        <taxon>Viridiplantae</taxon>
        <taxon>Streptophyta</taxon>
        <taxon>Embryophyta</taxon>
        <taxon>Tracheophyta</taxon>
        <taxon>Spermatophyta</taxon>
        <taxon>Magnoliopsida</taxon>
        <taxon>eudicotyledons</taxon>
        <taxon>Gunneridae</taxon>
        <taxon>Pentapetalae</taxon>
        <taxon>rosids</taxon>
        <taxon>malvids</taxon>
        <taxon>Brassicales</taxon>
        <taxon>Brassicaceae</taxon>
        <taxon>Brassiceae</taxon>
        <taxon>Brassica</taxon>
    </lineage>
</organism>
<name>A0A8S9RSL4_BRACR</name>
<accession>A0A8S9RSL4</accession>
<protein>
    <submittedName>
        <fullName evidence="1">Uncharacterized protein</fullName>
    </submittedName>
</protein>